<dbReference type="RefSeq" id="YP_003591101.1">
    <property type="nucleotide sequence ID" value="NC_014099.1"/>
</dbReference>
<protein>
    <submittedName>
        <fullName evidence="1">Uncharacterized protein</fullName>
    </submittedName>
</protein>
<proteinExistence type="predicted"/>
<dbReference type="GeneID" id="9086724"/>
<reference evidence="1 2" key="1">
    <citation type="journal article" date="2010" name="J. Virol.">
        <title>Familial relationships in hyperthermo- and acidophilic archaeal viruses.</title>
        <authorList>
            <person name="Happonen L.J."/>
            <person name="Redder P."/>
            <person name="Peng X."/>
            <person name="Reigstad L.J."/>
            <person name="Prangishvili D."/>
            <person name="Butcher S.J."/>
        </authorList>
    </citation>
    <scope>NUCLEOTIDE SEQUENCE [LARGE SCALE GENOMIC DNA]</scope>
</reference>
<evidence type="ECO:0000313" key="2">
    <source>
        <dbReference type="Proteomes" id="UP000008240"/>
    </source>
</evidence>
<name>D5IEZ4_9VIRU</name>
<organism evidence="1 2">
    <name type="scientific">Sulfolobus turreted icosahedral virus 2</name>
    <dbReference type="NCBI Taxonomy" id="754004"/>
    <lineage>
        <taxon>Viruses</taxon>
        <taxon>Varidnaviria</taxon>
        <taxon>Abadenavirae</taxon>
        <taxon>Produgelaviricota</taxon>
        <taxon>Belvinaviricetes</taxon>
        <taxon>Belfryvirales</taxon>
        <taxon>Turriviridae</taxon>
        <taxon>Alphaturrivirus</taxon>
        <taxon>Alphaturrivirus hveragerdiense</taxon>
    </lineage>
</organism>
<dbReference type="KEGG" id="vg:9086724"/>
<gene>
    <name evidence="1" type="ORF">STIV2_C96</name>
</gene>
<keyword evidence="2" id="KW-1185">Reference proteome</keyword>
<dbReference type="OrthoDB" id="38584at10239"/>
<evidence type="ECO:0000313" key="1">
    <source>
        <dbReference type="EMBL" id="ADF27765.1"/>
    </source>
</evidence>
<sequence>MKYMKAKEAREKYLPKFKQIQAHLEKALSELETENISYEEKFYLAQRLIDIIHETVEVINNLKDFQDDFEVYEDEIEMKLRLIRNEIADLPLFRVE</sequence>
<accession>D5IEZ4</accession>
<dbReference type="Proteomes" id="UP000008240">
    <property type="component" value="Segment"/>
</dbReference>
<dbReference type="EMBL" id="GU080336">
    <property type="protein sequence ID" value="ADF27765.1"/>
    <property type="molecule type" value="Genomic_DNA"/>
</dbReference>